<reference evidence="1 2" key="1">
    <citation type="submission" date="2020-04" db="EMBL/GenBank/DDBJ databases">
        <authorList>
            <consortium name="GenomeTrakr network: Whole genome sequencing for foodborne pathogen traceback"/>
        </authorList>
    </citation>
    <scope>NUCLEOTIDE SEQUENCE [LARGE SCALE GENOMIC DNA]</scope>
    <source>
        <strain evidence="1 2">PSU-2464</strain>
    </source>
</reference>
<evidence type="ECO:0000313" key="2">
    <source>
        <dbReference type="Proteomes" id="UP000519182"/>
    </source>
</evidence>
<accession>A0A8S7Y9A4</accession>
<dbReference type="Proteomes" id="UP000519182">
    <property type="component" value="Unassembled WGS sequence"/>
</dbReference>
<gene>
    <name evidence="1" type="ORF">HEP34_005202</name>
</gene>
<name>A0A8S7Y9A4_ECOLX</name>
<evidence type="ECO:0000313" key="1">
    <source>
        <dbReference type="EMBL" id="EFM1448724.1"/>
    </source>
</evidence>
<proteinExistence type="predicted"/>
<dbReference type="AlphaFoldDB" id="A0A8S7Y9A4"/>
<protein>
    <submittedName>
        <fullName evidence="1">Uncharacterized protein</fullName>
    </submittedName>
</protein>
<organism evidence="1 2">
    <name type="scientific">Escherichia coli</name>
    <dbReference type="NCBI Taxonomy" id="562"/>
    <lineage>
        <taxon>Bacteria</taxon>
        <taxon>Pseudomonadati</taxon>
        <taxon>Pseudomonadota</taxon>
        <taxon>Gammaproteobacteria</taxon>
        <taxon>Enterobacterales</taxon>
        <taxon>Enterobacteriaceae</taxon>
        <taxon>Escherichia</taxon>
    </lineage>
</organism>
<comment type="caution">
    <text evidence="1">The sequence shown here is derived from an EMBL/GenBank/DDBJ whole genome shotgun (WGS) entry which is preliminary data.</text>
</comment>
<sequence>MAIGDDAIRDAFYLFTQQVAEMDNESLPKDVWGTPCFTYLMTRKQFNQMKVICQRNGWDVPTSPAIPITWSMFKHVLSARKSKDKLSWQECAEILATAFSVQSNVYVSRDYSEQTIVLNASCRISVAGAGFFAMAIIDVSENNLAPVTAYHVTEAKCKAISRG</sequence>
<dbReference type="RefSeq" id="WP_032347463.1">
    <property type="nucleotide sequence ID" value="NZ_AP027657.1"/>
</dbReference>
<dbReference type="EMBL" id="AATJYL010000109">
    <property type="protein sequence ID" value="EFM1448724.1"/>
    <property type="molecule type" value="Genomic_DNA"/>
</dbReference>